<reference evidence="2" key="2">
    <citation type="journal article" date="2023" name="IMA Fungus">
        <title>Comparative genomic study of the Penicillium genus elucidates a diverse pangenome and 15 lateral gene transfer events.</title>
        <authorList>
            <person name="Petersen C."/>
            <person name="Sorensen T."/>
            <person name="Nielsen M.R."/>
            <person name="Sondergaard T.E."/>
            <person name="Sorensen J.L."/>
            <person name="Fitzpatrick D.A."/>
            <person name="Frisvad J.C."/>
            <person name="Nielsen K.L."/>
        </authorList>
    </citation>
    <scope>NUCLEOTIDE SEQUENCE</scope>
    <source>
        <strain evidence="2">IBT 30069</strain>
    </source>
</reference>
<feature type="region of interest" description="Disordered" evidence="1">
    <location>
        <begin position="1"/>
        <end position="87"/>
    </location>
</feature>
<sequence>MAPAQRSQPKHTTTRPDSVRAPPISATKITKSASTSRSKLNTRSLNTDSKPKPKRRPVRPFKMPAQPSSSQAQPSSSSSTPAMTPPPRRLSILEALPVELIEDIFLYALNPNLPRASLPIAAAVSSERIYRVFILLAFWEDNADHREDPVGPAIKKILSPVDYDHVGKLSWQRRSKLQAQIFACKWCTMDRILKQVPTLMALNIRRNWLDAGIKMEPEDRAALERFMKREDDSTLSFRGTGPILFHFAKLTGLPRSEVKRLDPRPFHTYEMRLTPMAEVEIASETSRIINTFPVLSLCAVPDKILRGRKNGFTAEDVAFLEMLRITSSNFMHSGAKTSPCSDTYINRVTLHEGVKNAINTQNFNALISLLKFDEFVFRFREANQGLPVFYTIPSEHFVLLTRVGRENPSLNHAFFEALLRTSAESVPAASPEIIQWAVDNVRHAQRDKSVYAQINGRFARWLSDFMVRLPDQVDFTRHDPKLQLFTCGKLNINDVEGCGFYEAVLLNSKREPFGNWTAESPFFKKNPWVERAGTASLSR</sequence>
<dbReference type="AlphaFoldDB" id="A0A9W9K6E7"/>
<keyword evidence="3" id="KW-1185">Reference proteome</keyword>
<dbReference type="OrthoDB" id="4167490at2759"/>
<name>A0A9W9K6E7_9EURO</name>
<proteinExistence type="predicted"/>
<accession>A0A9W9K6E7</accession>
<evidence type="ECO:0000256" key="1">
    <source>
        <dbReference type="SAM" id="MobiDB-lite"/>
    </source>
</evidence>
<dbReference type="EMBL" id="JAPQKH010000006">
    <property type="protein sequence ID" value="KAJ5094784.1"/>
    <property type="molecule type" value="Genomic_DNA"/>
</dbReference>
<feature type="compositionally biased region" description="Low complexity" evidence="1">
    <location>
        <begin position="60"/>
        <end position="82"/>
    </location>
</feature>
<gene>
    <name evidence="2" type="ORF">N7456_010645</name>
</gene>
<feature type="compositionally biased region" description="Low complexity" evidence="1">
    <location>
        <begin position="24"/>
        <end position="39"/>
    </location>
</feature>
<reference evidence="2" key="1">
    <citation type="submission" date="2022-11" db="EMBL/GenBank/DDBJ databases">
        <authorList>
            <person name="Petersen C."/>
        </authorList>
    </citation>
    <scope>NUCLEOTIDE SEQUENCE</scope>
    <source>
        <strain evidence="2">IBT 30069</strain>
    </source>
</reference>
<evidence type="ECO:0000313" key="3">
    <source>
        <dbReference type="Proteomes" id="UP001149165"/>
    </source>
</evidence>
<protein>
    <submittedName>
        <fullName evidence="2">Uncharacterized protein</fullName>
    </submittedName>
</protein>
<dbReference type="Proteomes" id="UP001149165">
    <property type="component" value="Unassembled WGS sequence"/>
</dbReference>
<organism evidence="2 3">
    <name type="scientific">Penicillium angulare</name>
    <dbReference type="NCBI Taxonomy" id="116970"/>
    <lineage>
        <taxon>Eukaryota</taxon>
        <taxon>Fungi</taxon>
        <taxon>Dikarya</taxon>
        <taxon>Ascomycota</taxon>
        <taxon>Pezizomycotina</taxon>
        <taxon>Eurotiomycetes</taxon>
        <taxon>Eurotiomycetidae</taxon>
        <taxon>Eurotiales</taxon>
        <taxon>Aspergillaceae</taxon>
        <taxon>Penicillium</taxon>
    </lineage>
</organism>
<evidence type="ECO:0000313" key="2">
    <source>
        <dbReference type="EMBL" id="KAJ5094784.1"/>
    </source>
</evidence>
<comment type="caution">
    <text evidence="2">The sequence shown here is derived from an EMBL/GenBank/DDBJ whole genome shotgun (WGS) entry which is preliminary data.</text>
</comment>